<dbReference type="InterPro" id="IPR051821">
    <property type="entry name" value="Asp/Asn_beta-hydroxylase"/>
</dbReference>
<dbReference type="GO" id="GO:0051213">
    <property type="term" value="F:dioxygenase activity"/>
    <property type="evidence" value="ECO:0007669"/>
    <property type="project" value="UniProtKB-KW"/>
</dbReference>
<protein>
    <recommendedName>
        <fullName evidence="4">Aspartyl/asparaginy/proline hydroxylase domain-containing protein</fullName>
    </recommendedName>
</protein>
<dbReference type="EMBL" id="FN648409">
    <property type="protein sequence ID" value="CBN76848.1"/>
    <property type="molecule type" value="Genomic_DNA"/>
</dbReference>
<dbReference type="Pfam" id="PF05118">
    <property type="entry name" value="Asp_Arg_Hydrox"/>
    <property type="match status" value="1"/>
</dbReference>
<gene>
    <name evidence="5" type="ORF">Esi_0023_0076</name>
</gene>
<comment type="similarity">
    <text evidence="1">Belongs to the aspartyl/asparaginyl beta-hydroxylase family.</text>
</comment>
<evidence type="ECO:0000256" key="3">
    <source>
        <dbReference type="ARBA" id="ARBA00023002"/>
    </source>
</evidence>
<evidence type="ECO:0000313" key="5">
    <source>
        <dbReference type="EMBL" id="CBN76848.1"/>
    </source>
</evidence>
<dbReference type="Gene3D" id="2.60.120.330">
    <property type="entry name" value="B-lactam Antibiotic, Isopenicillin N Synthase, Chain"/>
    <property type="match status" value="1"/>
</dbReference>
<dbReference type="InterPro" id="IPR007803">
    <property type="entry name" value="Asp/Arg/Pro-Hydrxlase"/>
</dbReference>
<dbReference type="eggNOG" id="KOG3696">
    <property type="taxonomic scope" value="Eukaryota"/>
</dbReference>
<organism evidence="5 6">
    <name type="scientific">Ectocarpus siliculosus</name>
    <name type="common">Brown alga</name>
    <name type="synonym">Conferva siliculosa</name>
    <dbReference type="NCBI Taxonomy" id="2880"/>
    <lineage>
        <taxon>Eukaryota</taxon>
        <taxon>Sar</taxon>
        <taxon>Stramenopiles</taxon>
        <taxon>Ochrophyta</taxon>
        <taxon>PX clade</taxon>
        <taxon>Phaeophyceae</taxon>
        <taxon>Ectocarpales</taxon>
        <taxon>Ectocarpaceae</taxon>
        <taxon>Ectocarpus</taxon>
    </lineage>
</organism>
<reference evidence="5 6" key="1">
    <citation type="journal article" date="2010" name="Nature">
        <title>The Ectocarpus genome and the independent evolution of multicellularity in brown algae.</title>
        <authorList>
            <person name="Cock J.M."/>
            <person name="Sterck L."/>
            <person name="Rouze P."/>
            <person name="Scornet D."/>
            <person name="Allen A.E."/>
            <person name="Amoutzias G."/>
            <person name="Anthouard V."/>
            <person name="Artiguenave F."/>
            <person name="Aury J.M."/>
            <person name="Badger J.H."/>
            <person name="Beszteri B."/>
            <person name="Billiau K."/>
            <person name="Bonnet E."/>
            <person name="Bothwell J.H."/>
            <person name="Bowler C."/>
            <person name="Boyen C."/>
            <person name="Brownlee C."/>
            <person name="Carrano C.J."/>
            <person name="Charrier B."/>
            <person name="Cho G.Y."/>
            <person name="Coelho S.M."/>
            <person name="Collen J."/>
            <person name="Corre E."/>
            <person name="Da Silva C."/>
            <person name="Delage L."/>
            <person name="Delaroque N."/>
            <person name="Dittami S.M."/>
            <person name="Doulbeau S."/>
            <person name="Elias M."/>
            <person name="Farnham G."/>
            <person name="Gachon C.M."/>
            <person name="Gschloessl B."/>
            <person name="Heesch S."/>
            <person name="Jabbari K."/>
            <person name="Jubin C."/>
            <person name="Kawai H."/>
            <person name="Kimura K."/>
            <person name="Kloareg B."/>
            <person name="Kupper F.C."/>
            <person name="Lang D."/>
            <person name="Le Bail A."/>
            <person name="Leblanc C."/>
            <person name="Lerouge P."/>
            <person name="Lohr M."/>
            <person name="Lopez P.J."/>
            <person name="Martens C."/>
            <person name="Maumus F."/>
            <person name="Michel G."/>
            <person name="Miranda-Saavedra D."/>
            <person name="Morales J."/>
            <person name="Moreau H."/>
            <person name="Motomura T."/>
            <person name="Nagasato C."/>
            <person name="Napoli C.A."/>
            <person name="Nelson D.R."/>
            <person name="Nyvall-Collen P."/>
            <person name="Peters A.F."/>
            <person name="Pommier C."/>
            <person name="Potin P."/>
            <person name="Poulain J."/>
            <person name="Quesneville H."/>
            <person name="Read B."/>
            <person name="Rensing S.A."/>
            <person name="Ritter A."/>
            <person name="Rousvoal S."/>
            <person name="Samanta M."/>
            <person name="Samson G."/>
            <person name="Schroeder D.C."/>
            <person name="Segurens B."/>
            <person name="Strittmatter M."/>
            <person name="Tonon T."/>
            <person name="Tregear J.W."/>
            <person name="Valentin K."/>
            <person name="von Dassow P."/>
            <person name="Yamagishi T."/>
            <person name="Van de Peer Y."/>
            <person name="Wincker P."/>
        </authorList>
    </citation>
    <scope>NUCLEOTIDE SEQUENCE [LARGE SCALE GENOMIC DNA]</scope>
    <source>
        <strain evidence="6">Ec32 / CCAP1310/4</strain>
    </source>
</reference>
<dbReference type="GO" id="GO:0016020">
    <property type="term" value="C:membrane"/>
    <property type="evidence" value="ECO:0007669"/>
    <property type="project" value="TreeGrafter"/>
</dbReference>
<dbReference type="PANTHER" id="PTHR46332:SF5">
    <property type="entry name" value="ASPARTATE BETA-HYDROXYLASE DOMAIN CONTAINING 2"/>
    <property type="match status" value="1"/>
</dbReference>
<dbReference type="InterPro" id="IPR027443">
    <property type="entry name" value="IPNS-like_sf"/>
</dbReference>
<dbReference type="AlphaFoldDB" id="D8LIW4"/>
<keyword evidence="2" id="KW-0223">Dioxygenase</keyword>
<dbReference type="InParanoid" id="D8LIW4"/>
<dbReference type="EMBL" id="FN649733">
    <property type="protein sequence ID" value="CBN76848.1"/>
    <property type="molecule type" value="Genomic_DNA"/>
</dbReference>
<keyword evidence="6" id="KW-1185">Reference proteome</keyword>
<sequence length="189" mass="20814">MGEAVARSWIQSIGSDSTGDFSRVRGWLVGRLNSFGSSGISTSASSKWQAGCPEIIPGLRSKAFWSAEDFDFPWVTDFEKGFHDVREELLALRGRRGFQPYRAPNGGSCSGDLAAKDGVGSHCHEGGDWNVFYLFLHSVVDFSQNRSMCPKTVKLVEALPRHHKHAFFSALAPGTHVVKHNGETQSWSK</sequence>
<dbReference type="PANTHER" id="PTHR46332">
    <property type="entry name" value="ASPARTATE BETA-HYDROXYLASE DOMAIN-CONTAINING PROTEIN 2"/>
    <property type="match status" value="1"/>
</dbReference>
<evidence type="ECO:0000256" key="1">
    <source>
        <dbReference type="ARBA" id="ARBA00007730"/>
    </source>
</evidence>
<dbReference type="Proteomes" id="UP000002630">
    <property type="component" value="Linkage Group LG08"/>
</dbReference>
<keyword evidence="3" id="KW-0560">Oxidoreductase</keyword>
<name>D8LIW4_ECTSI</name>
<feature type="domain" description="Aspartyl/asparaginy/proline hydroxylase" evidence="4">
    <location>
        <begin position="81"/>
        <end position="185"/>
    </location>
</feature>
<evidence type="ECO:0000259" key="4">
    <source>
        <dbReference type="Pfam" id="PF05118"/>
    </source>
</evidence>
<accession>D8LIW4</accession>
<proteinExistence type="inferred from homology"/>
<evidence type="ECO:0000256" key="2">
    <source>
        <dbReference type="ARBA" id="ARBA00022964"/>
    </source>
</evidence>
<dbReference type="OrthoDB" id="438431at2759"/>
<evidence type="ECO:0000313" key="6">
    <source>
        <dbReference type="Proteomes" id="UP000002630"/>
    </source>
</evidence>